<organism evidence="10">
    <name type="scientific">Caldithrix abyssi</name>
    <dbReference type="NCBI Taxonomy" id="187145"/>
    <lineage>
        <taxon>Bacteria</taxon>
        <taxon>Pseudomonadati</taxon>
        <taxon>Calditrichota</taxon>
        <taxon>Calditrichia</taxon>
        <taxon>Calditrichales</taxon>
        <taxon>Calditrichaceae</taxon>
        <taxon>Caldithrix</taxon>
    </lineage>
</organism>
<dbReference type="GO" id="GO:0042840">
    <property type="term" value="P:D-glucuronate catabolic process"/>
    <property type="evidence" value="ECO:0007669"/>
    <property type="project" value="TreeGrafter"/>
</dbReference>
<accession>A0A7V1PUY3</accession>
<dbReference type="NCBIfam" id="TIGR00695">
    <property type="entry name" value="uxuA"/>
    <property type="match status" value="1"/>
</dbReference>
<dbReference type="SUPFAM" id="SSF51658">
    <property type="entry name" value="Xylose isomerase-like"/>
    <property type="match status" value="1"/>
</dbReference>
<dbReference type="GO" id="GO:0008198">
    <property type="term" value="F:ferrous iron binding"/>
    <property type="evidence" value="ECO:0007669"/>
    <property type="project" value="TreeGrafter"/>
</dbReference>
<proteinExistence type="inferred from homology"/>
<dbReference type="GO" id="GO:0008927">
    <property type="term" value="F:mannonate dehydratase activity"/>
    <property type="evidence" value="ECO:0007669"/>
    <property type="project" value="UniProtKB-UniRule"/>
</dbReference>
<dbReference type="HAMAP" id="MF_00106">
    <property type="entry name" value="UxuA"/>
    <property type="match status" value="1"/>
</dbReference>
<dbReference type="Gene3D" id="3.20.20.150">
    <property type="entry name" value="Divalent-metal-dependent TIM barrel enzymes"/>
    <property type="match status" value="1"/>
</dbReference>
<dbReference type="GO" id="GO:0030145">
    <property type="term" value="F:manganese ion binding"/>
    <property type="evidence" value="ECO:0007669"/>
    <property type="project" value="TreeGrafter"/>
</dbReference>
<evidence type="ECO:0000256" key="2">
    <source>
        <dbReference type="ARBA" id="ARBA00002713"/>
    </source>
</evidence>
<evidence type="ECO:0000256" key="4">
    <source>
        <dbReference type="ARBA" id="ARBA00007389"/>
    </source>
</evidence>
<evidence type="ECO:0000256" key="5">
    <source>
        <dbReference type="ARBA" id="ARBA00012927"/>
    </source>
</evidence>
<dbReference type="NCBIfam" id="NF003027">
    <property type="entry name" value="PRK03906.1"/>
    <property type="match status" value="2"/>
</dbReference>
<dbReference type="UniPathway" id="UPA00246"/>
<evidence type="ECO:0000256" key="1">
    <source>
        <dbReference type="ARBA" id="ARBA00001794"/>
    </source>
</evidence>
<sequence>MKMTFRWYGADDPVTLQKIRQIPVVAGIVSALYDVPVGAAWPLEKIVALKERVEGAGLRLEVIESIPVHEDIKLGRPERERWVDHYMQSIENMGRAGIPVLCYNFMPVFDWTRTDLALRMADGSDTLSYRDAALREIDLSRGTGELPGWAAAYTAGELNRLLEAYKAVDGERLWDNLAWFLERVVPVAEKSGVKMAIHPDDPPWSIFGLPRIITNEENINRLLSLVDSPANGITFCTGSLGPLPENDLPGMVRRIGGRGRIHFAHCRNIRRVGARDFYETAHPGAAGDVDMAAVLKAYRETGFRGPMRPDHGRMIWGEAGRPGYGLYDRALGAMYLYGLWEGCSGERKKG</sequence>
<comment type="similarity">
    <text evidence="4 9">Belongs to the mannonate dehydratase family.</text>
</comment>
<gene>
    <name evidence="9 10" type="primary">uxuA</name>
    <name evidence="10" type="ORF">ENJ10_09775</name>
</gene>
<dbReference type="AlphaFoldDB" id="A0A7V1PUY3"/>
<name>A0A7V1PUY3_CALAY</name>
<evidence type="ECO:0000256" key="8">
    <source>
        <dbReference type="ARBA" id="ARBA00023239"/>
    </source>
</evidence>
<dbReference type="PIRSF" id="PIRSF016049">
    <property type="entry name" value="Man_dehyd"/>
    <property type="match status" value="1"/>
</dbReference>
<keyword evidence="6 9" id="KW-0408">Iron</keyword>
<keyword evidence="8 9" id="KW-0456">Lyase</keyword>
<reference evidence="10" key="1">
    <citation type="journal article" date="2020" name="mSystems">
        <title>Genome- and Community-Level Interaction Insights into Carbon Utilization and Element Cycling Functions of Hydrothermarchaeota in Hydrothermal Sediment.</title>
        <authorList>
            <person name="Zhou Z."/>
            <person name="Liu Y."/>
            <person name="Xu W."/>
            <person name="Pan J."/>
            <person name="Luo Z.H."/>
            <person name="Li M."/>
        </authorList>
    </citation>
    <scope>NUCLEOTIDE SEQUENCE [LARGE SCALE GENOMIC DNA]</scope>
    <source>
        <strain evidence="10">HyVt-456</strain>
    </source>
</reference>
<evidence type="ECO:0000256" key="6">
    <source>
        <dbReference type="ARBA" id="ARBA00023004"/>
    </source>
</evidence>
<evidence type="ECO:0000256" key="3">
    <source>
        <dbReference type="ARBA" id="ARBA00004892"/>
    </source>
</evidence>
<dbReference type="PANTHER" id="PTHR30387">
    <property type="entry name" value="MANNONATE DEHYDRATASE"/>
    <property type="match status" value="1"/>
</dbReference>
<dbReference type="PANTHER" id="PTHR30387:SF2">
    <property type="entry name" value="MANNONATE DEHYDRATASE"/>
    <property type="match status" value="1"/>
</dbReference>
<dbReference type="Pfam" id="PF03786">
    <property type="entry name" value="UxuA"/>
    <property type="match status" value="1"/>
</dbReference>
<comment type="pathway">
    <text evidence="3 9">Carbohydrate metabolism; pentose and glucuronate interconversion.</text>
</comment>
<dbReference type="InterPro" id="IPR004628">
    <property type="entry name" value="Man_deHydtase"/>
</dbReference>
<dbReference type="EMBL" id="DRLD01000269">
    <property type="protein sequence ID" value="HED10965.1"/>
    <property type="molecule type" value="Genomic_DNA"/>
</dbReference>
<evidence type="ECO:0000313" key="10">
    <source>
        <dbReference type="EMBL" id="HED10965.1"/>
    </source>
</evidence>
<keyword evidence="7 9" id="KW-0464">Manganese</keyword>
<comment type="function">
    <text evidence="2 9">Catalyzes the dehydration of D-mannonate.</text>
</comment>
<protein>
    <recommendedName>
        <fullName evidence="5 9">Mannonate dehydratase</fullName>
        <ecNumber evidence="5 9">4.2.1.8</ecNumber>
    </recommendedName>
    <alternativeName>
        <fullName evidence="9">D-mannonate hydro-lyase</fullName>
    </alternativeName>
</protein>
<evidence type="ECO:0000256" key="7">
    <source>
        <dbReference type="ARBA" id="ARBA00023211"/>
    </source>
</evidence>
<dbReference type="EC" id="4.2.1.8" evidence="5 9"/>
<dbReference type="InterPro" id="IPR036237">
    <property type="entry name" value="Xyl_isomerase-like_sf"/>
</dbReference>
<comment type="catalytic activity">
    <reaction evidence="1 9">
        <text>D-mannonate = 2-dehydro-3-deoxy-D-gluconate + H2O</text>
        <dbReference type="Rhea" id="RHEA:20097"/>
        <dbReference type="ChEBI" id="CHEBI:15377"/>
        <dbReference type="ChEBI" id="CHEBI:17767"/>
        <dbReference type="ChEBI" id="CHEBI:57990"/>
        <dbReference type="EC" id="4.2.1.8"/>
    </reaction>
</comment>
<dbReference type="Proteomes" id="UP000886005">
    <property type="component" value="Unassembled WGS sequence"/>
</dbReference>
<comment type="caution">
    <text evidence="10">The sequence shown here is derived from an EMBL/GenBank/DDBJ whole genome shotgun (WGS) entry which is preliminary data.</text>
</comment>
<evidence type="ECO:0000256" key="9">
    <source>
        <dbReference type="HAMAP-Rule" id="MF_00106"/>
    </source>
</evidence>
<comment type="cofactor">
    <cofactor evidence="9">
        <name>Fe(2+)</name>
        <dbReference type="ChEBI" id="CHEBI:29033"/>
    </cofactor>
    <cofactor evidence="9">
        <name>Mn(2+)</name>
        <dbReference type="ChEBI" id="CHEBI:29035"/>
    </cofactor>
</comment>